<evidence type="ECO:0000313" key="4">
    <source>
        <dbReference type="EMBL" id="KAK3273313.1"/>
    </source>
</evidence>
<feature type="domain" description="J" evidence="3">
    <location>
        <begin position="45"/>
        <end position="109"/>
    </location>
</feature>
<keyword evidence="5" id="KW-1185">Reference proteome</keyword>
<evidence type="ECO:0000256" key="1">
    <source>
        <dbReference type="ARBA" id="ARBA00023186"/>
    </source>
</evidence>
<dbReference type="SMART" id="SM00271">
    <property type="entry name" value="DnaJ"/>
    <property type="match status" value="1"/>
</dbReference>
<dbReference type="PANTHER" id="PTHR44360">
    <property type="entry name" value="DNAJ HOMOLOG SUBFAMILY B MEMBER 9"/>
    <property type="match status" value="1"/>
</dbReference>
<keyword evidence="1" id="KW-0143">Chaperone</keyword>
<dbReference type="Proteomes" id="UP001190700">
    <property type="component" value="Unassembled WGS sequence"/>
</dbReference>
<dbReference type="GO" id="GO:0051087">
    <property type="term" value="F:protein-folding chaperone binding"/>
    <property type="evidence" value="ECO:0007669"/>
    <property type="project" value="TreeGrafter"/>
</dbReference>
<dbReference type="PROSITE" id="PS00636">
    <property type="entry name" value="DNAJ_1"/>
    <property type="match status" value="1"/>
</dbReference>
<accession>A0AAE0G897</accession>
<keyword evidence="2" id="KW-0732">Signal</keyword>
<organism evidence="4 5">
    <name type="scientific">Cymbomonas tetramitiformis</name>
    <dbReference type="NCBI Taxonomy" id="36881"/>
    <lineage>
        <taxon>Eukaryota</taxon>
        <taxon>Viridiplantae</taxon>
        <taxon>Chlorophyta</taxon>
        <taxon>Pyramimonadophyceae</taxon>
        <taxon>Pyramimonadales</taxon>
        <taxon>Pyramimonadaceae</taxon>
        <taxon>Cymbomonas</taxon>
    </lineage>
</organism>
<dbReference type="SUPFAM" id="SSF46565">
    <property type="entry name" value="Chaperone J-domain"/>
    <property type="match status" value="1"/>
</dbReference>
<dbReference type="CDD" id="cd06257">
    <property type="entry name" value="DnaJ"/>
    <property type="match status" value="1"/>
</dbReference>
<evidence type="ECO:0000313" key="5">
    <source>
        <dbReference type="Proteomes" id="UP001190700"/>
    </source>
</evidence>
<protein>
    <recommendedName>
        <fullName evidence="3">J domain-containing protein</fullName>
    </recommendedName>
</protein>
<name>A0AAE0G897_9CHLO</name>
<dbReference type="GO" id="GO:0005783">
    <property type="term" value="C:endoplasmic reticulum"/>
    <property type="evidence" value="ECO:0007669"/>
    <property type="project" value="TreeGrafter"/>
</dbReference>
<dbReference type="GO" id="GO:0036503">
    <property type="term" value="P:ERAD pathway"/>
    <property type="evidence" value="ECO:0007669"/>
    <property type="project" value="TreeGrafter"/>
</dbReference>
<comment type="caution">
    <text evidence="4">The sequence shown here is derived from an EMBL/GenBank/DDBJ whole genome shotgun (WGS) entry which is preliminary data.</text>
</comment>
<evidence type="ECO:0000259" key="3">
    <source>
        <dbReference type="PROSITE" id="PS50076"/>
    </source>
</evidence>
<feature type="chain" id="PRO_5041947187" description="J domain-containing protein" evidence="2">
    <location>
        <begin position="25"/>
        <end position="164"/>
    </location>
</feature>
<reference evidence="4 5" key="1">
    <citation type="journal article" date="2015" name="Genome Biol. Evol.">
        <title>Comparative Genomics of a Bacterivorous Green Alga Reveals Evolutionary Causalities and Consequences of Phago-Mixotrophic Mode of Nutrition.</title>
        <authorList>
            <person name="Burns J.A."/>
            <person name="Paasch A."/>
            <person name="Narechania A."/>
            <person name="Kim E."/>
        </authorList>
    </citation>
    <scope>NUCLEOTIDE SEQUENCE [LARGE SCALE GENOMIC DNA]</scope>
    <source>
        <strain evidence="4 5">PLY_AMNH</strain>
    </source>
</reference>
<dbReference type="InterPro" id="IPR051948">
    <property type="entry name" value="Hsp70_co-chaperone_J-domain"/>
</dbReference>
<dbReference type="AlphaFoldDB" id="A0AAE0G897"/>
<dbReference type="PRINTS" id="PR00625">
    <property type="entry name" value="JDOMAIN"/>
</dbReference>
<dbReference type="Gene3D" id="1.10.287.110">
    <property type="entry name" value="DnaJ domain"/>
    <property type="match status" value="1"/>
</dbReference>
<evidence type="ECO:0000256" key="2">
    <source>
        <dbReference type="SAM" id="SignalP"/>
    </source>
</evidence>
<dbReference type="EMBL" id="LGRX02008540">
    <property type="protein sequence ID" value="KAK3273313.1"/>
    <property type="molecule type" value="Genomic_DNA"/>
</dbReference>
<proteinExistence type="predicted"/>
<dbReference type="InterPro" id="IPR036869">
    <property type="entry name" value="J_dom_sf"/>
</dbReference>
<dbReference type="InterPro" id="IPR001623">
    <property type="entry name" value="DnaJ_domain"/>
</dbReference>
<gene>
    <name evidence="4" type="ORF">CYMTET_18437</name>
</gene>
<dbReference type="PANTHER" id="PTHR44360:SF1">
    <property type="entry name" value="DNAJ HOMOLOG SUBFAMILY B MEMBER 9"/>
    <property type="match status" value="1"/>
</dbReference>
<dbReference type="PROSITE" id="PS50076">
    <property type="entry name" value="DNAJ_2"/>
    <property type="match status" value="1"/>
</dbReference>
<dbReference type="InterPro" id="IPR018253">
    <property type="entry name" value="DnaJ_domain_CS"/>
</dbReference>
<sequence length="164" mass="18582">MADNWRFGMPLRLALLVLLASCFSAWLLMPRSDASSNSSFEADSNPYVVLGVPRDASEAAVTKAYRSLAKVWHPDRNRAAEAEDTFTEIATAYDVLNDPEKREIFDRLGLDGLRRLRDNDPSVKKGWLPPDEVLRRMHNDGDQNLLDWVVTSIFAWLEGAPQYD</sequence>
<dbReference type="Pfam" id="PF00226">
    <property type="entry name" value="DnaJ"/>
    <property type="match status" value="1"/>
</dbReference>
<feature type="signal peptide" evidence="2">
    <location>
        <begin position="1"/>
        <end position="24"/>
    </location>
</feature>
<dbReference type="GO" id="GO:0051787">
    <property type="term" value="F:misfolded protein binding"/>
    <property type="evidence" value="ECO:0007669"/>
    <property type="project" value="TreeGrafter"/>
</dbReference>